<dbReference type="GO" id="GO:0006797">
    <property type="term" value="P:polyphosphate metabolic process"/>
    <property type="evidence" value="ECO:0007669"/>
    <property type="project" value="InterPro"/>
</dbReference>
<dbReference type="GO" id="GO:0008976">
    <property type="term" value="F:polyphosphate kinase activity"/>
    <property type="evidence" value="ECO:0007669"/>
    <property type="project" value="InterPro"/>
</dbReference>
<keyword evidence="9" id="KW-1185">Reference proteome</keyword>
<dbReference type="EMBL" id="BSEC01000001">
    <property type="protein sequence ID" value="GLI93959.1"/>
    <property type="molecule type" value="Genomic_DNA"/>
</dbReference>
<dbReference type="Gene3D" id="3.40.50.300">
    <property type="entry name" value="P-loop containing nucleotide triphosphate hydrolases"/>
    <property type="match status" value="1"/>
</dbReference>
<evidence type="ECO:0000313" key="8">
    <source>
        <dbReference type="EMBL" id="GLI93959.1"/>
    </source>
</evidence>
<evidence type="ECO:0000256" key="2">
    <source>
        <dbReference type="ARBA" id="ARBA00022679"/>
    </source>
</evidence>
<dbReference type="RefSeq" id="WP_281803989.1">
    <property type="nucleotide sequence ID" value="NZ_BSEC01000001.1"/>
</dbReference>
<feature type="domain" description="Polyphosphate kinase-2-related" evidence="7">
    <location>
        <begin position="33"/>
        <end position="256"/>
    </location>
</feature>
<dbReference type="PANTHER" id="PTHR34383">
    <property type="entry name" value="POLYPHOSPHATE:AMP PHOSPHOTRANSFERASE-RELATED"/>
    <property type="match status" value="1"/>
</dbReference>
<keyword evidence="3" id="KW-0418">Kinase</keyword>
<proteinExistence type="inferred from homology"/>
<dbReference type="PANTHER" id="PTHR34383:SF3">
    <property type="entry name" value="POLYPHOSPHATE:AMP PHOSPHOTRANSFERASE"/>
    <property type="match status" value="1"/>
</dbReference>
<keyword evidence="4" id="KW-0066">ATP synthesis</keyword>
<dbReference type="NCBIfam" id="TIGR03709">
    <property type="entry name" value="PPK2_rel_1"/>
    <property type="match status" value="1"/>
</dbReference>
<evidence type="ECO:0000256" key="4">
    <source>
        <dbReference type="ARBA" id="ARBA00023310"/>
    </source>
</evidence>
<feature type="region of interest" description="Disordered" evidence="6">
    <location>
        <begin position="275"/>
        <end position="298"/>
    </location>
</feature>
<sequence>MNYGKRFRVEPGSSVKLSDIDPGFHGGHANEGEAAAELQAHLQRITKSQRALYADRSHSLLIVLQGIDGAGKDGSCWHVISAMDPQGVAVTGFKQPTAEESAHDFLWRVHPHAPARGRVAIFNRSHYEDVLAVRVHKLAPKEVWKPRYDFINEWERLLAVENNTTILKFFLYISKEEQLARFKERLDDPSHQWKISATDYTERNRWDDYIEAFEAAMSRCSTDEAPWFVIPSNHKWFRNLALSAIIADALDDMKIETPKPTVDIEEIRRLYHQASEAETGKKRKKDKQGDKAAPAEGA</sequence>
<comment type="similarity">
    <text evidence="1">Belongs to the polyphosphate kinase 2 (PPK2) family. Class I subfamily.</text>
</comment>
<dbReference type="Proteomes" id="UP001144323">
    <property type="component" value="Unassembled WGS sequence"/>
</dbReference>
<evidence type="ECO:0000313" key="9">
    <source>
        <dbReference type="Proteomes" id="UP001144323"/>
    </source>
</evidence>
<evidence type="ECO:0000256" key="3">
    <source>
        <dbReference type="ARBA" id="ARBA00022777"/>
    </source>
</evidence>
<evidence type="ECO:0000259" key="7">
    <source>
        <dbReference type="Pfam" id="PF03976"/>
    </source>
</evidence>
<dbReference type="Pfam" id="PF03976">
    <property type="entry name" value="PPK2"/>
    <property type="match status" value="1"/>
</dbReference>
<dbReference type="PIRSF" id="PIRSF028756">
    <property type="entry name" value="PPK2_prd"/>
    <property type="match status" value="1"/>
</dbReference>
<keyword evidence="2" id="KW-0808">Transferase</keyword>
<evidence type="ECO:0000256" key="5">
    <source>
        <dbReference type="ARBA" id="ARBA00024500"/>
    </source>
</evidence>
<evidence type="ECO:0000256" key="1">
    <source>
        <dbReference type="ARBA" id="ARBA00009924"/>
    </source>
</evidence>
<comment type="catalytic activity">
    <reaction evidence="5">
        <text>[phosphate](n) + ATP = [phosphate](n+1) + ADP</text>
        <dbReference type="Rhea" id="RHEA:19573"/>
        <dbReference type="Rhea" id="RHEA-COMP:9859"/>
        <dbReference type="Rhea" id="RHEA-COMP:14280"/>
        <dbReference type="ChEBI" id="CHEBI:16838"/>
        <dbReference type="ChEBI" id="CHEBI:30616"/>
        <dbReference type="ChEBI" id="CHEBI:456216"/>
    </reaction>
    <physiologicalReaction direction="right-to-left" evidence="5">
        <dbReference type="Rhea" id="RHEA:19575"/>
    </physiologicalReaction>
</comment>
<comment type="caution">
    <text evidence="8">The sequence shown here is derived from an EMBL/GenBank/DDBJ whole genome shotgun (WGS) entry which is preliminary data.</text>
</comment>
<dbReference type="GO" id="GO:0006754">
    <property type="term" value="P:ATP biosynthetic process"/>
    <property type="evidence" value="ECO:0007669"/>
    <property type="project" value="UniProtKB-KW"/>
</dbReference>
<gene>
    <name evidence="8" type="ORF">LMG27198_29510</name>
</gene>
<dbReference type="InterPro" id="IPR022300">
    <property type="entry name" value="PPK2-rel_1"/>
</dbReference>
<dbReference type="SUPFAM" id="SSF52540">
    <property type="entry name" value="P-loop containing nucleoside triphosphate hydrolases"/>
    <property type="match status" value="1"/>
</dbReference>
<name>A0A9W6GVT9_9HYPH</name>
<dbReference type="AlphaFoldDB" id="A0A9W6GVT9"/>
<dbReference type="InterPro" id="IPR016898">
    <property type="entry name" value="Polyphosphate_phosphotransfera"/>
</dbReference>
<dbReference type="InterPro" id="IPR022488">
    <property type="entry name" value="PPK2-related"/>
</dbReference>
<organism evidence="8 9">
    <name type="scientific">Methylocystis echinoides</name>
    <dbReference type="NCBI Taxonomy" id="29468"/>
    <lineage>
        <taxon>Bacteria</taxon>
        <taxon>Pseudomonadati</taxon>
        <taxon>Pseudomonadota</taxon>
        <taxon>Alphaproteobacteria</taxon>
        <taxon>Hyphomicrobiales</taxon>
        <taxon>Methylocystaceae</taxon>
        <taxon>Methylocystis</taxon>
    </lineage>
</organism>
<protein>
    <recommendedName>
        <fullName evidence="7">Polyphosphate kinase-2-related domain-containing protein</fullName>
    </recommendedName>
</protein>
<accession>A0A9W6GVT9</accession>
<evidence type="ECO:0000256" key="6">
    <source>
        <dbReference type="SAM" id="MobiDB-lite"/>
    </source>
</evidence>
<reference evidence="8" key="1">
    <citation type="journal article" date="2023" name="Int. J. Syst. Evol. Microbiol.">
        <title>Methylocystis iwaonis sp. nov., a type II methane-oxidizing bacterium from surface soil of a rice paddy field in Japan, and emended description of the genus Methylocystis (ex Whittenbury et al. 1970) Bowman et al. 1993.</title>
        <authorList>
            <person name="Kaise H."/>
            <person name="Sawadogo J.B."/>
            <person name="Alam M.S."/>
            <person name="Ueno C."/>
            <person name="Dianou D."/>
            <person name="Shinjo R."/>
            <person name="Asakawa S."/>
        </authorList>
    </citation>
    <scope>NUCLEOTIDE SEQUENCE</scope>
    <source>
        <strain evidence="8">LMG27198</strain>
    </source>
</reference>
<dbReference type="InterPro" id="IPR027417">
    <property type="entry name" value="P-loop_NTPase"/>
</dbReference>